<sequence>MSTLLFCYDTRSTLNSACVPIDSPVNRDPPVSSDNVRKKPCGNPLPLFLPPLLWHDAPFFLLDYATGLWC</sequence>
<dbReference type="AlphaFoldDB" id="A0AAV6VAH1"/>
<evidence type="ECO:0000313" key="1">
    <source>
        <dbReference type="EMBL" id="KAG8192969.1"/>
    </source>
</evidence>
<organism evidence="1 2">
    <name type="scientific">Oedothorax gibbosus</name>
    <dbReference type="NCBI Taxonomy" id="931172"/>
    <lineage>
        <taxon>Eukaryota</taxon>
        <taxon>Metazoa</taxon>
        <taxon>Ecdysozoa</taxon>
        <taxon>Arthropoda</taxon>
        <taxon>Chelicerata</taxon>
        <taxon>Arachnida</taxon>
        <taxon>Araneae</taxon>
        <taxon>Araneomorphae</taxon>
        <taxon>Entelegynae</taxon>
        <taxon>Araneoidea</taxon>
        <taxon>Linyphiidae</taxon>
        <taxon>Erigoninae</taxon>
        <taxon>Oedothorax</taxon>
    </lineage>
</organism>
<protein>
    <submittedName>
        <fullName evidence="1">Uncharacterized protein</fullName>
    </submittedName>
</protein>
<gene>
    <name evidence="1" type="ORF">JTE90_028091</name>
</gene>
<proteinExistence type="predicted"/>
<keyword evidence="2" id="KW-1185">Reference proteome</keyword>
<accession>A0AAV6VAH1</accession>
<evidence type="ECO:0000313" key="2">
    <source>
        <dbReference type="Proteomes" id="UP000827092"/>
    </source>
</evidence>
<reference evidence="1 2" key="1">
    <citation type="journal article" date="2022" name="Nat. Ecol. Evol.">
        <title>A masculinizing supergene underlies an exaggerated male reproductive morph in a spider.</title>
        <authorList>
            <person name="Hendrickx F."/>
            <person name="De Corte Z."/>
            <person name="Sonet G."/>
            <person name="Van Belleghem S.M."/>
            <person name="Kostlbacher S."/>
            <person name="Vangestel C."/>
        </authorList>
    </citation>
    <scope>NUCLEOTIDE SEQUENCE [LARGE SCALE GENOMIC DNA]</scope>
    <source>
        <strain evidence="1">W744_W776</strain>
    </source>
</reference>
<comment type="caution">
    <text evidence="1">The sequence shown here is derived from an EMBL/GenBank/DDBJ whole genome shotgun (WGS) entry which is preliminary data.</text>
</comment>
<dbReference type="EMBL" id="JAFNEN010000132">
    <property type="protein sequence ID" value="KAG8192969.1"/>
    <property type="molecule type" value="Genomic_DNA"/>
</dbReference>
<dbReference type="Proteomes" id="UP000827092">
    <property type="component" value="Unassembled WGS sequence"/>
</dbReference>
<name>A0AAV6VAH1_9ARAC</name>